<keyword evidence="2" id="KW-0732">Signal</keyword>
<evidence type="ECO:0000256" key="2">
    <source>
        <dbReference type="SAM" id="SignalP"/>
    </source>
</evidence>
<evidence type="ECO:0000313" key="4">
    <source>
        <dbReference type="Proteomes" id="UP001190700"/>
    </source>
</evidence>
<organism evidence="3 4">
    <name type="scientific">Cymbomonas tetramitiformis</name>
    <dbReference type="NCBI Taxonomy" id="36881"/>
    <lineage>
        <taxon>Eukaryota</taxon>
        <taxon>Viridiplantae</taxon>
        <taxon>Chlorophyta</taxon>
        <taxon>Pyramimonadophyceae</taxon>
        <taxon>Pyramimonadales</taxon>
        <taxon>Pyramimonadaceae</taxon>
        <taxon>Cymbomonas</taxon>
    </lineage>
</organism>
<feature type="transmembrane region" description="Helical" evidence="1">
    <location>
        <begin position="176"/>
        <end position="195"/>
    </location>
</feature>
<name>A0AAE0FL84_9CHLO</name>
<comment type="caution">
    <text evidence="3">The sequence shown here is derived from an EMBL/GenBank/DDBJ whole genome shotgun (WGS) entry which is preliminary data.</text>
</comment>
<gene>
    <name evidence="3" type="ORF">CYMTET_29359</name>
</gene>
<feature type="chain" id="PRO_5041992945" evidence="2">
    <location>
        <begin position="27"/>
        <end position="236"/>
    </location>
</feature>
<dbReference type="Proteomes" id="UP001190700">
    <property type="component" value="Unassembled WGS sequence"/>
</dbReference>
<keyword evidence="1" id="KW-0812">Transmembrane</keyword>
<reference evidence="3 4" key="1">
    <citation type="journal article" date="2015" name="Genome Biol. Evol.">
        <title>Comparative Genomics of a Bacterivorous Green Alga Reveals Evolutionary Causalities and Consequences of Phago-Mixotrophic Mode of Nutrition.</title>
        <authorList>
            <person name="Burns J.A."/>
            <person name="Paasch A."/>
            <person name="Narechania A."/>
            <person name="Kim E."/>
        </authorList>
    </citation>
    <scope>NUCLEOTIDE SEQUENCE [LARGE SCALE GENOMIC DNA]</scope>
    <source>
        <strain evidence="3 4">PLY_AMNH</strain>
    </source>
</reference>
<dbReference type="EMBL" id="LGRX02016698">
    <property type="protein sequence ID" value="KAK3261747.1"/>
    <property type="molecule type" value="Genomic_DNA"/>
</dbReference>
<keyword evidence="1" id="KW-1133">Transmembrane helix</keyword>
<feature type="transmembrane region" description="Helical" evidence="1">
    <location>
        <begin position="42"/>
        <end position="65"/>
    </location>
</feature>
<evidence type="ECO:0000256" key="1">
    <source>
        <dbReference type="SAM" id="Phobius"/>
    </source>
</evidence>
<protein>
    <submittedName>
        <fullName evidence="3">Uncharacterized protein</fullName>
    </submittedName>
</protein>
<sequence length="236" mass="26190">ILGLNVFEMLLGSLPVMLLIIPTACAGGFQLKKAESETWSSVANVALAIAAFVQGVALAAALYYIDQVATVHHDELCDPANDDLEVKALEAEEAERQEQYKYLTDWNRPKFPWLVKVLLAVSALCAGFSTYTFYLFSESCFQTFNVTDKISCLRVESDREYEYCLSGNALNLVKPLGWVATLVYTISLLGMYAFFKWANREMKITQVQHVNGASNGTTELVEAQDVRGFTTVVQQG</sequence>
<feature type="transmembrane region" description="Helical" evidence="1">
    <location>
        <begin position="113"/>
        <end position="136"/>
    </location>
</feature>
<accession>A0AAE0FL84</accession>
<feature type="signal peptide" evidence="2">
    <location>
        <begin position="1"/>
        <end position="26"/>
    </location>
</feature>
<evidence type="ECO:0000313" key="3">
    <source>
        <dbReference type="EMBL" id="KAK3261747.1"/>
    </source>
</evidence>
<feature type="non-terminal residue" evidence="3">
    <location>
        <position position="1"/>
    </location>
</feature>
<keyword evidence="4" id="KW-1185">Reference proteome</keyword>
<dbReference type="AlphaFoldDB" id="A0AAE0FL84"/>
<proteinExistence type="predicted"/>
<keyword evidence="1" id="KW-0472">Membrane</keyword>